<keyword evidence="1" id="KW-0547">Nucleotide-binding</keyword>
<dbReference type="InterPro" id="IPR020588">
    <property type="entry name" value="RecA_ATP-bd"/>
</dbReference>
<protein>
    <recommendedName>
        <fullName evidence="3">RecA family profile 1 domain-containing protein</fullName>
    </recommendedName>
</protein>
<organism evidence="4 5">
    <name type="scientific">Calocera viscosa (strain TUFC12733)</name>
    <dbReference type="NCBI Taxonomy" id="1330018"/>
    <lineage>
        <taxon>Eukaryota</taxon>
        <taxon>Fungi</taxon>
        <taxon>Dikarya</taxon>
        <taxon>Basidiomycota</taxon>
        <taxon>Agaricomycotina</taxon>
        <taxon>Dacrymycetes</taxon>
        <taxon>Dacrymycetales</taxon>
        <taxon>Dacrymycetaceae</taxon>
        <taxon>Calocera</taxon>
    </lineage>
</organism>
<dbReference type="GO" id="GO:0000730">
    <property type="term" value="P:DNA recombinase assembly"/>
    <property type="evidence" value="ECO:0007669"/>
    <property type="project" value="TreeGrafter"/>
</dbReference>
<dbReference type="GO" id="GO:0005524">
    <property type="term" value="F:ATP binding"/>
    <property type="evidence" value="ECO:0007669"/>
    <property type="project" value="UniProtKB-KW"/>
</dbReference>
<dbReference type="PANTHER" id="PTHR22942:SF39">
    <property type="entry name" value="DNA REPAIR PROTEIN RAD51 HOMOLOG 1"/>
    <property type="match status" value="1"/>
</dbReference>
<proteinExistence type="predicted"/>
<dbReference type="GO" id="GO:0006312">
    <property type="term" value="P:mitotic recombination"/>
    <property type="evidence" value="ECO:0007669"/>
    <property type="project" value="TreeGrafter"/>
</dbReference>
<keyword evidence="5" id="KW-1185">Reference proteome</keyword>
<dbReference type="SUPFAM" id="SSF52540">
    <property type="entry name" value="P-loop containing nucleoside triphosphate hydrolases"/>
    <property type="match status" value="1"/>
</dbReference>
<dbReference type="OrthoDB" id="2775633at2759"/>
<dbReference type="PANTHER" id="PTHR22942">
    <property type="entry name" value="RECA/RAD51/RADA DNA STRAND-PAIRING FAMILY MEMBER"/>
    <property type="match status" value="1"/>
</dbReference>
<dbReference type="EMBL" id="KV417276">
    <property type="protein sequence ID" value="KZO98394.1"/>
    <property type="molecule type" value="Genomic_DNA"/>
</dbReference>
<dbReference type="GO" id="GO:0140664">
    <property type="term" value="F:ATP-dependent DNA damage sensor activity"/>
    <property type="evidence" value="ECO:0007669"/>
    <property type="project" value="InterPro"/>
</dbReference>
<dbReference type="GO" id="GO:0070192">
    <property type="term" value="P:chromosome organization involved in meiotic cell cycle"/>
    <property type="evidence" value="ECO:0007669"/>
    <property type="project" value="TreeGrafter"/>
</dbReference>
<dbReference type="STRING" id="1330018.A0A167P3V9"/>
<dbReference type="Pfam" id="PF08423">
    <property type="entry name" value="Rad51"/>
    <property type="match status" value="1"/>
</dbReference>
<dbReference type="InterPro" id="IPR027417">
    <property type="entry name" value="P-loop_NTPase"/>
</dbReference>
<evidence type="ECO:0000256" key="2">
    <source>
        <dbReference type="ARBA" id="ARBA00022840"/>
    </source>
</evidence>
<dbReference type="GO" id="GO:0042148">
    <property type="term" value="P:DNA strand invasion"/>
    <property type="evidence" value="ECO:0007669"/>
    <property type="project" value="TreeGrafter"/>
</dbReference>
<dbReference type="InterPro" id="IPR013632">
    <property type="entry name" value="Rad51_C"/>
</dbReference>
<dbReference type="GO" id="GO:0003690">
    <property type="term" value="F:double-stranded DNA binding"/>
    <property type="evidence" value="ECO:0007669"/>
    <property type="project" value="TreeGrafter"/>
</dbReference>
<evidence type="ECO:0000313" key="5">
    <source>
        <dbReference type="Proteomes" id="UP000076738"/>
    </source>
</evidence>
<dbReference type="Gene3D" id="3.40.50.300">
    <property type="entry name" value="P-loop containing nucleotide triphosphate hydrolases"/>
    <property type="match status" value="1"/>
</dbReference>
<evidence type="ECO:0000313" key="4">
    <source>
        <dbReference type="EMBL" id="KZO98394.1"/>
    </source>
</evidence>
<sequence length="86" mass="9496">MGGGEGKCIWIDTENTFRPVRILAVAERYGLNGQEVLENVAVARAYNADHQQQLVAQASAMMVESRWASLVKTSLPRSNRCSAFLL</sequence>
<evidence type="ECO:0000259" key="3">
    <source>
        <dbReference type="PROSITE" id="PS50162"/>
    </source>
</evidence>
<name>A0A167P3V9_CALVF</name>
<evidence type="ECO:0000256" key="1">
    <source>
        <dbReference type="ARBA" id="ARBA00022741"/>
    </source>
</evidence>
<accession>A0A167P3V9</accession>
<dbReference type="GO" id="GO:0007131">
    <property type="term" value="P:reciprocal meiotic recombination"/>
    <property type="evidence" value="ECO:0007669"/>
    <property type="project" value="TreeGrafter"/>
</dbReference>
<dbReference type="GO" id="GO:0000794">
    <property type="term" value="C:condensed nuclear chromosome"/>
    <property type="evidence" value="ECO:0007669"/>
    <property type="project" value="TreeGrafter"/>
</dbReference>
<dbReference type="GO" id="GO:0000150">
    <property type="term" value="F:DNA strand exchange activity"/>
    <property type="evidence" value="ECO:0007669"/>
    <property type="project" value="TreeGrafter"/>
</dbReference>
<dbReference type="AlphaFoldDB" id="A0A167P3V9"/>
<keyword evidence="2" id="KW-0067">ATP-binding</keyword>
<gene>
    <name evidence="4" type="ORF">CALVIDRAFT_535488</name>
</gene>
<dbReference type="PROSITE" id="PS50162">
    <property type="entry name" value="RECA_2"/>
    <property type="match status" value="1"/>
</dbReference>
<dbReference type="GO" id="GO:0003697">
    <property type="term" value="F:single-stranded DNA binding"/>
    <property type="evidence" value="ECO:0007669"/>
    <property type="project" value="TreeGrafter"/>
</dbReference>
<feature type="domain" description="RecA family profile 1" evidence="3">
    <location>
        <begin position="1"/>
        <end position="86"/>
    </location>
</feature>
<dbReference type="Proteomes" id="UP000076738">
    <property type="component" value="Unassembled WGS sequence"/>
</dbReference>
<reference evidence="4 5" key="1">
    <citation type="journal article" date="2016" name="Mol. Biol. Evol.">
        <title>Comparative Genomics of Early-Diverging Mushroom-Forming Fungi Provides Insights into the Origins of Lignocellulose Decay Capabilities.</title>
        <authorList>
            <person name="Nagy L.G."/>
            <person name="Riley R."/>
            <person name="Tritt A."/>
            <person name="Adam C."/>
            <person name="Daum C."/>
            <person name="Floudas D."/>
            <person name="Sun H."/>
            <person name="Yadav J.S."/>
            <person name="Pangilinan J."/>
            <person name="Larsson K.H."/>
            <person name="Matsuura K."/>
            <person name="Barry K."/>
            <person name="Labutti K."/>
            <person name="Kuo R."/>
            <person name="Ohm R.A."/>
            <person name="Bhattacharya S.S."/>
            <person name="Shirouzu T."/>
            <person name="Yoshinaga Y."/>
            <person name="Martin F.M."/>
            <person name="Grigoriev I.V."/>
            <person name="Hibbett D.S."/>
        </authorList>
    </citation>
    <scope>NUCLEOTIDE SEQUENCE [LARGE SCALE GENOMIC DNA]</scope>
    <source>
        <strain evidence="4 5">TUFC12733</strain>
    </source>
</reference>